<dbReference type="Pfam" id="PF00355">
    <property type="entry name" value="Rieske"/>
    <property type="match status" value="1"/>
</dbReference>
<evidence type="ECO:0000256" key="3">
    <source>
        <dbReference type="ARBA" id="ARBA00022723"/>
    </source>
</evidence>
<keyword evidence="2" id="KW-0001">2Fe-2S</keyword>
<dbReference type="InterPro" id="IPR036922">
    <property type="entry name" value="Rieske_2Fe-2S_sf"/>
</dbReference>
<keyword evidence="9" id="KW-1185">Reference proteome</keyword>
<dbReference type="SUPFAM" id="SSF50022">
    <property type="entry name" value="ISP domain"/>
    <property type="match status" value="1"/>
</dbReference>
<evidence type="ECO:0000256" key="6">
    <source>
        <dbReference type="ARBA" id="ARBA00023014"/>
    </source>
</evidence>
<dbReference type="InterPro" id="IPR015879">
    <property type="entry name" value="Ring_hydroxy_dOase_asu_C_dom"/>
</dbReference>
<comment type="cofactor">
    <cofactor evidence="1">
        <name>Fe cation</name>
        <dbReference type="ChEBI" id="CHEBI:24875"/>
    </cofactor>
</comment>
<evidence type="ECO:0000313" key="8">
    <source>
        <dbReference type="EMBL" id="MFH0255412.1"/>
    </source>
</evidence>
<evidence type="ECO:0000256" key="4">
    <source>
        <dbReference type="ARBA" id="ARBA00023002"/>
    </source>
</evidence>
<evidence type="ECO:0000256" key="1">
    <source>
        <dbReference type="ARBA" id="ARBA00001962"/>
    </source>
</evidence>
<evidence type="ECO:0000256" key="2">
    <source>
        <dbReference type="ARBA" id="ARBA00022714"/>
    </source>
</evidence>
<evidence type="ECO:0000259" key="7">
    <source>
        <dbReference type="PROSITE" id="PS51296"/>
    </source>
</evidence>
<keyword evidence="6" id="KW-0411">Iron-sulfur</keyword>
<dbReference type="Proteomes" id="UP001607157">
    <property type="component" value="Unassembled WGS sequence"/>
</dbReference>
<evidence type="ECO:0000313" key="9">
    <source>
        <dbReference type="Proteomes" id="UP001607157"/>
    </source>
</evidence>
<dbReference type="PANTHER" id="PTHR43756:SF5">
    <property type="entry name" value="CHOLINE MONOOXYGENASE, CHLOROPLASTIC"/>
    <property type="match status" value="1"/>
</dbReference>
<dbReference type="EMBL" id="JBIHMM010000007">
    <property type="protein sequence ID" value="MFH0255412.1"/>
    <property type="molecule type" value="Genomic_DNA"/>
</dbReference>
<sequence length="375" mass="42218">MTDQSIGPAAAAQRALPARYYADDDVLTRERAMLMDHWQLVGHRKQLAERGAFLTVTLNDQDFFLIRGQDDVVRGFANVCPHRGHRLVEGQGVKARITCPYHAWTFTHTGALMGMQRTRTTEAPNRAEIGLTEVNVDTLGGFLFINPNCNAPALDDYAPGLAAQLEQHCPDLPQYAIEDGPALGHSYTCDANWKVLIDNYLECHHCGVAHDTFNDMMDIAASSFELFDTYTFQTAPTAGRADNRAFPLDLDHDVTVGHFWFLFPNTVFGQFPGAQGFYASRFDAVSPHRTERRTFSLIADPPTDPGMAERNRLRGIWSSEVVSQEDRRLCENVQRGMRQHAFTQGWYVTDPDAHGISEHAMRHFHQMYLEALEST</sequence>
<protein>
    <submittedName>
        <fullName evidence="8">Aromatic ring-hydroxylating dioxygenase subunit alpha</fullName>
        <ecNumber evidence="8">1.14.13.-</ecNumber>
    </submittedName>
</protein>
<reference evidence="8 9" key="1">
    <citation type="submission" date="2024-10" db="EMBL/GenBank/DDBJ databases">
        <authorList>
            <person name="Yang X.-N."/>
        </authorList>
    </citation>
    <scope>NUCLEOTIDE SEQUENCE [LARGE SCALE GENOMIC DNA]</scope>
    <source>
        <strain evidence="8 9">CAU 1059</strain>
    </source>
</reference>
<gene>
    <name evidence="8" type="ORF">ACGRVM_16010</name>
</gene>
<dbReference type="Pfam" id="PF00848">
    <property type="entry name" value="Ring_hydroxyl_A"/>
    <property type="match status" value="1"/>
</dbReference>
<keyword evidence="4 8" id="KW-0560">Oxidoreductase</keyword>
<keyword evidence="8" id="KW-0223">Dioxygenase</keyword>
<dbReference type="PROSITE" id="PS51296">
    <property type="entry name" value="RIESKE"/>
    <property type="match status" value="1"/>
</dbReference>
<dbReference type="EC" id="1.14.13.-" evidence="8"/>
<keyword evidence="3" id="KW-0479">Metal-binding</keyword>
<name>A0ABW7IB27_9RHOB</name>
<dbReference type="CDD" id="cd03469">
    <property type="entry name" value="Rieske_RO_Alpha_N"/>
    <property type="match status" value="1"/>
</dbReference>
<dbReference type="SUPFAM" id="SSF55961">
    <property type="entry name" value="Bet v1-like"/>
    <property type="match status" value="1"/>
</dbReference>
<accession>A0ABW7IB27</accession>
<dbReference type="RefSeq" id="WP_377172880.1">
    <property type="nucleotide sequence ID" value="NZ_JBHTJC010000006.1"/>
</dbReference>
<dbReference type="Gene3D" id="3.90.380.10">
    <property type="entry name" value="Naphthalene 1,2-dioxygenase Alpha Subunit, Chain A, domain 1"/>
    <property type="match status" value="2"/>
</dbReference>
<dbReference type="Gene3D" id="2.102.10.10">
    <property type="entry name" value="Rieske [2Fe-2S] iron-sulphur domain"/>
    <property type="match status" value="1"/>
</dbReference>
<evidence type="ECO:0000256" key="5">
    <source>
        <dbReference type="ARBA" id="ARBA00023004"/>
    </source>
</evidence>
<proteinExistence type="predicted"/>
<dbReference type="InterPro" id="IPR001663">
    <property type="entry name" value="Rng_hydr_dOase-A"/>
</dbReference>
<dbReference type="PRINTS" id="PR00090">
    <property type="entry name" value="RNGDIOXGNASE"/>
</dbReference>
<dbReference type="PANTHER" id="PTHR43756">
    <property type="entry name" value="CHOLINE MONOOXYGENASE, CHLOROPLASTIC"/>
    <property type="match status" value="1"/>
</dbReference>
<keyword evidence="5" id="KW-0408">Iron</keyword>
<comment type="caution">
    <text evidence="8">The sequence shown here is derived from an EMBL/GenBank/DDBJ whole genome shotgun (WGS) entry which is preliminary data.</text>
</comment>
<feature type="domain" description="Rieske" evidence="7">
    <location>
        <begin position="38"/>
        <end position="145"/>
    </location>
</feature>
<organism evidence="8 9">
    <name type="scientific">Roseovarius aquimarinus</name>
    <dbReference type="NCBI Taxonomy" id="1229156"/>
    <lineage>
        <taxon>Bacteria</taxon>
        <taxon>Pseudomonadati</taxon>
        <taxon>Pseudomonadota</taxon>
        <taxon>Alphaproteobacteria</taxon>
        <taxon>Rhodobacterales</taxon>
        <taxon>Roseobacteraceae</taxon>
        <taxon>Roseovarius</taxon>
    </lineage>
</organism>
<dbReference type="GO" id="GO:0051213">
    <property type="term" value="F:dioxygenase activity"/>
    <property type="evidence" value="ECO:0007669"/>
    <property type="project" value="UniProtKB-KW"/>
</dbReference>
<dbReference type="InterPro" id="IPR017941">
    <property type="entry name" value="Rieske_2Fe-2S"/>
</dbReference>